<dbReference type="RefSeq" id="WP_111472827.1">
    <property type="nucleotide sequence ID" value="NZ_QLIX01000052.1"/>
</dbReference>
<gene>
    <name evidence="3" type="ORF">DOO78_26190</name>
</gene>
<evidence type="ECO:0000313" key="4">
    <source>
        <dbReference type="Proteomes" id="UP000249065"/>
    </source>
</evidence>
<evidence type="ECO:0000313" key="3">
    <source>
        <dbReference type="EMBL" id="RAI54545.1"/>
    </source>
</evidence>
<reference evidence="4" key="1">
    <citation type="submission" date="2018-06" db="EMBL/GenBank/DDBJ databases">
        <authorList>
            <person name="Khan S.A."/>
        </authorList>
    </citation>
    <scope>NUCLEOTIDE SEQUENCE [LARGE SCALE GENOMIC DNA]</scope>
    <source>
        <strain evidence="4">DB-1506</strain>
    </source>
</reference>
<dbReference type="CDD" id="cd00093">
    <property type="entry name" value="HTH_XRE"/>
    <property type="match status" value="1"/>
</dbReference>
<proteinExistence type="predicted"/>
<dbReference type="GO" id="GO:0003677">
    <property type="term" value="F:DNA binding"/>
    <property type="evidence" value="ECO:0007669"/>
    <property type="project" value="InterPro"/>
</dbReference>
<dbReference type="SMART" id="SM00530">
    <property type="entry name" value="HTH_XRE"/>
    <property type="match status" value="1"/>
</dbReference>
<name>A0A327LX86_9PROT</name>
<sequence>MKDDRSLTPAQGRAGRALLGWSQRELAARAGVAEATVTQFERGTRSPSRAVAWAMRSALEAGGVEFIAAGDGSAIGGGEGVRLRAAADVSDADPPPKSSTPSPRGG</sequence>
<feature type="region of interest" description="Disordered" evidence="1">
    <location>
        <begin position="85"/>
        <end position="106"/>
    </location>
</feature>
<dbReference type="SUPFAM" id="SSF47413">
    <property type="entry name" value="lambda repressor-like DNA-binding domains"/>
    <property type="match status" value="1"/>
</dbReference>
<dbReference type="OrthoDB" id="3782725at2"/>
<dbReference type="PROSITE" id="PS50943">
    <property type="entry name" value="HTH_CROC1"/>
    <property type="match status" value="1"/>
</dbReference>
<keyword evidence="4" id="KW-1185">Reference proteome</keyword>
<evidence type="ECO:0000256" key="1">
    <source>
        <dbReference type="SAM" id="MobiDB-lite"/>
    </source>
</evidence>
<dbReference type="AlphaFoldDB" id="A0A327LX86"/>
<dbReference type="InterPro" id="IPR001387">
    <property type="entry name" value="Cro/C1-type_HTH"/>
</dbReference>
<dbReference type="Gene3D" id="1.10.260.40">
    <property type="entry name" value="lambda repressor-like DNA-binding domains"/>
    <property type="match status" value="1"/>
</dbReference>
<accession>A0A327LX86</accession>
<comment type="caution">
    <text evidence="3">The sequence shown here is derived from an EMBL/GenBank/DDBJ whole genome shotgun (WGS) entry which is preliminary data.</text>
</comment>
<dbReference type="Proteomes" id="UP000249065">
    <property type="component" value="Unassembled WGS sequence"/>
</dbReference>
<organism evidence="3 4">
    <name type="scientific">Roseicella frigidaeris</name>
    <dbReference type="NCBI Taxonomy" id="2230885"/>
    <lineage>
        <taxon>Bacteria</taxon>
        <taxon>Pseudomonadati</taxon>
        <taxon>Pseudomonadota</taxon>
        <taxon>Alphaproteobacteria</taxon>
        <taxon>Acetobacterales</taxon>
        <taxon>Roseomonadaceae</taxon>
        <taxon>Roseicella</taxon>
    </lineage>
</organism>
<evidence type="ECO:0000259" key="2">
    <source>
        <dbReference type="PROSITE" id="PS50943"/>
    </source>
</evidence>
<feature type="domain" description="HTH cro/C1-type" evidence="2">
    <location>
        <begin position="16"/>
        <end position="66"/>
    </location>
</feature>
<dbReference type="InterPro" id="IPR010982">
    <property type="entry name" value="Lambda_DNA-bd_dom_sf"/>
</dbReference>
<protein>
    <submittedName>
        <fullName evidence="3">XRE family transcriptional regulator</fullName>
    </submittedName>
</protein>
<dbReference type="Pfam" id="PF01381">
    <property type="entry name" value="HTH_3"/>
    <property type="match status" value="1"/>
</dbReference>
<dbReference type="EMBL" id="QLIX01000052">
    <property type="protein sequence ID" value="RAI54545.1"/>
    <property type="molecule type" value="Genomic_DNA"/>
</dbReference>